<feature type="region of interest" description="Disordered" evidence="4">
    <location>
        <begin position="233"/>
        <end position="267"/>
    </location>
</feature>
<feature type="compositionally biased region" description="Basic and acidic residues" evidence="4">
    <location>
        <begin position="878"/>
        <end position="908"/>
    </location>
</feature>
<feature type="region of interest" description="Disordered" evidence="4">
    <location>
        <begin position="1"/>
        <end position="75"/>
    </location>
</feature>
<dbReference type="PANTHER" id="PTHR43272:SF32">
    <property type="entry name" value="AMP-DEPENDENT SYNTHETASE_LIGASE DOMAIN-CONTAINING PROTEIN"/>
    <property type="match status" value="1"/>
</dbReference>
<feature type="domain" description="AMP-dependent synthetase/ligase" evidence="5">
    <location>
        <begin position="100"/>
        <end position="554"/>
    </location>
</feature>
<feature type="compositionally biased region" description="Low complexity" evidence="4">
    <location>
        <begin position="772"/>
        <end position="781"/>
    </location>
</feature>
<evidence type="ECO:0000256" key="1">
    <source>
        <dbReference type="ARBA" id="ARBA00022598"/>
    </source>
</evidence>
<dbReference type="FunCoup" id="A0A151Z672">
    <property type="interactions" value="26"/>
</dbReference>
<feature type="region of interest" description="Disordered" evidence="4">
    <location>
        <begin position="762"/>
        <end position="798"/>
    </location>
</feature>
<dbReference type="SUPFAM" id="SSF56801">
    <property type="entry name" value="Acetyl-CoA synthetase-like"/>
    <property type="match status" value="1"/>
</dbReference>
<dbReference type="InterPro" id="IPR020845">
    <property type="entry name" value="AMP-binding_CS"/>
</dbReference>
<keyword evidence="2" id="KW-0276">Fatty acid metabolism</keyword>
<dbReference type="InterPro" id="IPR042099">
    <property type="entry name" value="ANL_N_sf"/>
</dbReference>
<dbReference type="InterPro" id="IPR000873">
    <property type="entry name" value="AMP-dep_synth/lig_dom"/>
</dbReference>
<feature type="compositionally biased region" description="Basic and acidic residues" evidence="4">
    <location>
        <begin position="951"/>
        <end position="968"/>
    </location>
</feature>
<dbReference type="InParanoid" id="A0A151Z672"/>
<feature type="compositionally biased region" description="Basic and acidic residues" evidence="4">
    <location>
        <begin position="784"/>
        <end position="796"/>
    </location>
</feature>
<dbReference type="EMBL" id="LODT01000041">
    <property type="protein sequence ID" value="KYQ89459.1"/>
    <property type="molecule type" value="Genomic_DNA"/>
</dbReference>
<dbReference type="Pfam" id="PF00501">
    <property type="entry name" value="AMP-binding"/>
    <property type="match status" value="1"/>
</dbReference>
<gene>
    <name evidence="6" type="ORF">DLAC_10130</name>
</gene>
<dbReference type="PROSITE" id="PS00455">
    <property type="entry name" value="AMP_BINDING"/>
    <property type="match status" value="1"/>
</dbReference>
<evidence type="ECO:0000313" key="6">
    <source>
        <dbReference type="EMBL" id="KYQ89459.1"/>
    </source>
</evidence>
<keyword evidence="7" id="KW-1185">Reference proteome</keyword>
<sequence>MEENKPVVDNTTTTTTTTTTTSNLSVDENKQPVEQTSTSQPVEQTTTTSTTSTTAPTTTATTKPTEAINLKNGNPNSTIPEVWKMVPNVPVPNTMIEAFNDTVRRHPNRFAMKVKRNGTWITWTWTQYRQQVFQIAKGLLHLGLSPKGGTNIIGFNSPEWHIAFLGSMYAGGVPTGVYTTSSPSQCEYFTLNSEAQVIFVEDELQLAKYIQVRDKIPNVRAIIVMTPLEDNPRDIKSAGTASSSTDQNGKEPKSTGEGSSSSSSKPVVFTKSTYPERVYTWETFLQLGREIPDERVEQLSKSITSNDILTLIYTSGTTSLPKGVVLTQENVVWTVYTIAAMVFDIKPERERFVSYLPLSHIAEQVVTLHAPVMFGVLVCFADRDALQGSLLNTLLEVKPTIFFGVPRVWEKIQLKITSIINSKSSMQKKLIGWAQGKGLDGGYKSQKGEKKPRGYGLAKKLVFDTIIKNLGFQYTRLLASAAAPISKDTLNFFLSLGITVTEAFGMSELTGPQTLGYPKYKTGSVGKSLPGSDIKIAEDGEICIKGPNCFKGYWKNDEATKETIDNDGWVHTGDIGRMDESGYLFITDRKKELIITAGGENIPPSLIEGFLRQIIGVEQAVVIGDRQKYLVALFTPSLLAIKTIPSYGHPLPKTLEEAATDKHFDAYINSKLAEINSKLTSAQTIKRFKILPVEFSESGVDSEITPTKKLKRKIITMKYEAAIRELYGDQYTEGSFQNNPIPIQTSPSMPSMNTHMKLDESSSIPINQPEQTTTTTTTTTTSEKVIEEQKDEESKINQEPTIVNTILIEQPTILPPPHKSLEELKVPEFIEPKPTSLIVGSDEKNHEEPTTHTEVEQPKPVEIEQPKPVEVVVVEQPKPVEIEQPKPVEIEQPKPVEEQPKPVEEQPKPVEVVVEQPKPVEVVVEQPKQVEEHSAVDEQPKPVEVVNNEAELLKEKVIEKEEKDKETEPVVALPIETPQNNGNGNNNHNDKEHDKDSSSYTSTSDSSYTHTSDSSDTSSSGDSSSYTTSSGTHSDSESSYSSKSGSLNTSELSSE</sequence>
<comment type="caution">
    <text evidence="6">The sequence shown here is derived from an EMBL/GenBank/DDBJ whole genome shotgun (WGS) entry which is preliminary data.</text>
</comment>
<feature type="compositionally biased region" description="Basic and acidic residues" evidence="4">
    <location>
        <begin position="988"/>
        <end position="997"/>
    </location>
</feature>
<dbReference type="Pfam" id="PF23562">
    <property type="entry name" value="AMP-binding_C_3"/>
    <property type="match status" value="1"/>
</dbReference>
<feature type="compositionally biased region" description="Polar residues" evidence="4">
    <location>
        <begin position="762"/>
        <end position="771"/>
    </location>
</feature>
<feature type="compositionally biased region" description="Low complexity" evidence="4">
    <location>
        <begin position="11"/>
        <end position="21"/>
    </location>
</feature>
<feature type="compositionally biased region" description="Low complexity" evidence="4">
    <location>
        <begin position="998"/>
        <end position="1055"/>
    </location>
</feature>
<dbReference type="GO" id="GO:0005783">
    <property type="term" value="C:endoplasmic reticulum"/>
    <property type="evidence" value="ECO:0007669"/>
    <property type="project" value="TreeGrafter"/>
</dbReference>
<feature type="compositionally biased region" description="Low complexity" evidence="4">
    <location>
        <begin position="868"/>
        <end position="877"/>
    </location>
</feature>
<evidence type="ECO:0000259" key="5">
    <source>
        <dbReference type="Pfam" id="PF00501"/>
    </source>
</evidence>
<feature type="compositionally biased region" description="Basic and acidic residues" evidence="4">
    <location>
        <begin position="841"/>
        <end position="867"/>
    </location>
</feature>
<dbReference type="PANTHER" id="PTHR43272">
    <property type="entry name" value="LONG-CHAIN-FATTY-ACID--COA LIGASE"/>
    <property type="match status" value="1"/>
</dbReference>
<dbReference type="AlphaFoldDB" id="A0A151Z672"/>
<dbReference type="OMA" id="PEWHIAF"/>
<dbReference type="OrthoDB" id="3633556at2759"/>
<feature type="region of interest" description="Disordered" evidence="4">
    <location>
        <begin position="926"/>
        <end position="1055"/>
    </location>
</feature>
<feature type="compositionally biased region" description="Basic and acidic residues" evidence="4">
    <location>
        <begin position="928"/>
        <end position="941"/>
    </location>
</feature>
<feature type="region of interest" description="Disordered" evidence="4">
    <location>
        <begin position="833"/>
        <end position="910"/>
    </location>
</feature>
<dbReference type="Proteomes" id="UP000076078">
    <property type="component" value="Unassembled WGS sequence"/>
</dbReference>
<evidence type="ECO:0000256" key="3">
    <source>
        <dbReference type="ARBA" id="ARBA00023098"/>
    </source>
</evidence>
<dbReference type="Gene3D" id="3.40.50.12780">
    <property type="entry name" value="N-terminal domain of ligase-like"/>
    <property type="match status" value="1"/>
</dbReference>
<name>A0A151Z672_TIELA</name>
<protein>
    <recommendedName>
        <fullName evidence="5">AMP-dependent synthetase/ligase domain-containing protein</fullName>
    </recommendedName>
</protein>
<evidence type="ECO:0000256" key="2">
    <source>
        <dbReference type="ARBA" id="ARBA00022832"/>
    </source>
</evidence>
<reference evidence="6 7" key="1">
    <citation type="submission" date="2015-12" db="EMBL/GenBank/DDBJ databases">
        <title>Dictyostelia acquired genes for synthesis and detection of signals that induce cell-type specialization by lateral gene transfer from prokaryotes.</title>
        <authorList>
            <person name="Gloeckner G."/>
            <person name="Schaap P."/>
        </authorList>
    </citation>
    <scope>NUCLEOTIDE SEQUENCE [LARGE SCALE GENOMIC DNA]</scope>
    <source>
        <strain evidence="6 7">TK</strain>
    </source>
</reference>
<evidence type="ECO:0000256" key="4">
    <source>
        <dbReference type="SAM" id="MobiDB-lite"/>
    </source>
</evidence>
<organism evidence="6 7">
    <name type="scientific">Tieghemostelium lacteum</name>
    <name type="common">Slime mold</name>
    <name type="synonym">Dictyostelium lacteum</name>
    <dbReference type="NCBI Taxonomy" id="361077"/>
    <lineage>
        <taxon>Eukaryota</taxon>
        <taxon>Amoebozoa</taxon>
        <taxon>Evosea</taxon>
        <taxon>Eumycetozoa</taxon>
        <taxon>Dictyostelia</taxon>
        <taxon>Dictyosteliales</taxon>
        <taxon>Raperosteliaceae</taxon>
        <taxon>Tieghemostelium</taxon>
    </lineage>
</organism>
<feature type="compositionally biased region" description="Low complexity" evidence="4">
    <location>
        <begin position="255"/>
        <end position="267"/>
    </location>
</feature>
<evidence type="ECO:0000313" key="7">
    <source>
        <dbReference type="Proteomes" id="UP000076078"/>
    </source>
</evidence>
<keyword evidence="1" id="KW-0436">Ligase</keyword>
<dbReference type="GO" id="GO:0004467">
    <property type="term" value="F:long-chain fatty acid-CoA ligase activity"/>
    <property type="evidence" value="ECO:0007669"/>
    <property type="project" value="TreeGrafter"/>
</dbReference>
<dbReference type="STRING" id="361077.A0A151Z672"/>
<dbReference type="GO" id="GO:0016020">
    <property type="term" value="C:membrane"/>
    <property type="evidence" value="ECO:0007669"/>
    <property type="project" value="TreeGrafter"/>
</dbReference>
<keyword evidence="3" id="KW-0443">Lipid metabolism</keyword>
<accession>A0A151Z672</accession>
<proteinExistence type="predicted"/>
<feature type="compositionally biased region" description="Low complexity" evidence="4">
    <location>
        <begin position="34"/>
        <end position="67"/>
    </location>
</feature>